<dbReference type="CDD" id="cd03035">
    <property type="entry name" value="ArsC_Yffb"/>
    <property type="match status" value="1"/>
</dbReference>
<gene>
    <name evidence="3" type="ORF">HMPREF9021_00015</name>
</gene>
<evidence type="ECO:0000256" key="2">
    <source>
        <dbReference type="PROSITE-ProRule" id="PRU01282"/>
    </source>
</evidence>
<evidence type="ECO:0000313" key="4">
    <source>
        <dbReference type="Proteomes" id="UP000017813"/>
    </source>
</evidence>
<name>V9H6D9_9NEIS</name>
<dbReference type="PANTHER" id="PTHR30041">
    <property type="entry name" value="ARSENATE REDUCTASE"/>
    <property type="match status" value="1"/>
</dbReference>
<dbReference type="Proteomes" id="UP000017813">
    <property type="component" value="Unassembled WGS sequence"/>
</dbReference>
<dbReference type="HOGENOM" id="CLU_116644_2_1_4"/>
<comment type="caution">
    <text evidence="3">The sequence shown here is derived from an EMBL/GenBank/DDBJ whole genome shotgun (WGS) entry which is preliminary data.</text>
</comment>
<dbReference type="NCBIfam" id="TIGR01617">
    <property type="entry name" value="arsC_related"/>
    <property type="match status" value="1"/>
</dbReference>
<dbReference type="EMBL" id="ADCY02000001">
    <property type="protein sequence ID" value="EFG31620.1"/>
    <property type="molecule type" value="Genomic_DNA"/>
</dbReference>
<dbReference type="InterPro" id="IPR006504">
    <property type="entry name" value="Tscrpt_reg_Spx/MgsR"/>
</dbReference>
<dbReference type="SUPFAM" id="SSF52833">
    <property type="entry name" value="Thioredoxin-like"/>
    <property type="match status" value="1"/>
</dbReference>
<dbReference type="Gene3D" id="3.40.30.10">
    <property type="entry name" value="Glutaredoxin"/>
    <property type="match status" value="1"/>
</dbReference>
<dbReference type="RefSeq" id="WP_002640948.1">
    <property type="nucleotide sequence ID" value="NZ_CP019448.1"/>
</dbReference>
<sequence>MIELYGIANCTTVKKARVWLAENQHDYQFHDFKKSPPSPEWLSGCLKQVELDKLLNKKGTTWRKLTPEQQAQAQTPDGAIELMCAYPSVIKRPILVHNQQILVGFSPEMYADAFQAA</sequence>
<dbReference type="Pfam" id="PF03960">
    <property type="entry name" value="ArsC"/>
    <property type="match status" value="1"/>
</dbReference>
<dbReference type="InterPro" id="IPR006660">
    <property type="entry name" value="Arsenate_reductase-like"/>
</dbReference>
<protein>
    <submittedName>
        <fullName evidence="3">Spx/MgsR family transcriptional regulator</fullName>
    </submittedName>
</protein>
<accession>V9H6D9</accession>
<comment type="similarity">
    <text evidence="1 2">Belongs to the ArsC family.</text>
</comment>
<dbReference type="KEGG" id="smur:BWP33_02490"/>
<dbReference type="InterPro" id="IPR036249">
    <property type="entry name" value="Thioredoxin-like_sf"/>
</dbReference>
<dbReference type="PANTHER" id="PTHR30041:SF8">
    <property type="entry name" value="PROTEIN YFFB"/>
    <property type="match status" value="1"/>
</dbReference>
<organism evidence="3 4">
    <name type="scientific">Simonsiella muelleri ATCC 29453</name>
    <dbReference type="NCBI Taxonomy" id="641147"/>
    <lineage>
        <taxon>Bacteria</taxon>
        <taxon>Pseudomonadati</taxon>
        <taxon>Pseudomonadota</taxon>
        <taxon>Betaproteobacteria</taxon>
        <taxon>Neisseriales</taxon>
        <taxon>Neisseriaceae</taxon>
        <taxon>Simonsiella</taxon>
    </lineage>
</organism>
<reference evidence="3 4" key="1">
    <citation type="submission" date="2010-03" db="EMBL/GenBank/DDBJ databases">
        <authorList>
            <consortium name="The Broad Institute Genome Sequencing Platform"/>
            <person name="Ward D."/>
            <person name="Earl A."/>
            <person name="Feldgarden M."/>
            <person name="Gevers D."/>
            <person name="Young S."/>
            <person name="Zeng Q."/>
            <person name="Koehrsen M."/>
            <person name="Alvarado L."/>
            <person name="Berlin A.M."/>
            <person name="Borenstein D."/>
            <person name="Chapman S.B."/>
            <person name="Chen Z."/>
            <person name="Engels R."/>
            <person name="Freedman E."/>
            <person name="Gellesch M."/>
            <person name="Goldberg J."/>
            <person name="Griggs A."/>
            <person name="Gujja S."/>
            <person name="Heilman E.R."/>
            <person name="Heiman D.I."/>
            <person name="Hepburn T.A."/>
            <person name="Howarth C."/>
            <person name="Jen D."/>
            <person name="Larson L."/>
            <person name="Mehta T."/>
            <person name="Park D."/>
            <person name="Pearson M."/>
            <person name="Richards J."/>
            <person name="Roberts A."/>
            <person name="Saif S."/>
            <person name="Shea T.D."/>
            <person name="Shenoy N."/>
            <person name="Sisk P."/>
            <person name="Stolte C."/>
            <person name="Sykes S.N."/>
            <person name="Walk T."/>
            <person name="White J."/>
            <person name="Yandava C."/>
            <person name="Izard J."/>
            <person name="Baranova O.V."/>
            <person name="Blanton J.M."/>
            <person name="Tanner A.C."/>
            <person name="Dewhirst F."/>
            <person name="Haas B."/>
            <person name="Nusbaum C."/>
            <person name="Birren B."/>
        </authorList>
    </citation>
    <scope>NUCLEOTIDE SEQUENCE [LARGE SCALE GENOMIC DNA]</scope>
    <source>
        <strain evidence="3 4">ATCC 29453</strain>
    </source>
</reference>
<dbReference type="STRING" id="641147.HMPREF9021_00015"/>
<dbReference type="OrthoDB" id="9803749at2"/>
<evidence type="ECO:0000256" key="1">
    <source>
        <dbReference type="ARBA" id="ARBA00007198"/>
    </source>
</evidence>
<dbReference type="AlphaFoldDB" id="V9H6D9"/>
<dbReference type="PROSITE" id="PS51353">
    <property type="entry name" value="ARSC"/>
    <property type="match status" value="1"/>
</dbReference>
<reference evidence="3 4" key="2">
    <citation type="submission" date="2011-10" db="EMBL/GenBank/DDBJ databases">
        <title>The Genome Sequence of Simonsiella muelleri ATCC 29453.</title>
        <authorList>
            <consortium name="The Broad Institute Genome Sequencing Platform"/>
            <consortium name="The Broad Institute Genome Sequencing Center for Infectious Disease"/>
            <person name="Earl A."/>
            <person name="Ward D."/>
            <person name="Feldgarden M."/>
            <person name="Gevers D."/>
            <person name="Izard J."/>
            <person name="Baranova O.V."/>
            <person name="Blanton J.M."/>
            <person name="Tanner A.C."/>
            <person name="Dewhirst F."/>
            <person name="Young S.K."/>
            <person name="Zeng Q."/>
            <person name="Gargeya S."/>
            <person name="Fitzgerald M."/>
            <person name="Haas B."/>
            <person name="Abouelleil A."/>
            <person name="Alvarado L."/>
            <person name="Arachchi H.M."/>
            <person name="Berlin A."/>
            <person name="Brown A."/>
            <person name="Chapman S.B."/>
            <person name="Chen Z."/>
            <person name="Dunbar C."/>
            <person name="Freedman E."/>
            <person name="Gearin G."/>
            <person name="Goldberg J."/>
            <person name="Griggs A."/>
            <person name="Gujja S."/>
            <person name="Heiman D."/>
            <person name="Howarth C."/>
            <person name="Larson L."/>
            <person name="Lui A."/>
            <person name="MacDonald P.J.P."/>
            <person name="Montmayeur A."/>
            <person name="Murphy C."/>
            <person name="Neiman D."/>
            <person name="Pearson M."/>
            <person name="Priest M."/>
            <person name="Roberts A."/>
            <person name="Saif S."/>
            <person name="Shea T."/>
            <person name="Shenoy N."/>
            <person name="Sisk P."/>
            <person name="Stolte C."/>
            <person name="Sykes S."/>
            <person name="Wortman J."/>
            <person name="Nusbaum C."/>
            <person name="Birren B."/>
        </authorList>
    </citation>
    <scope>NUCLEOTIDE SEQUENCE [LARGE SCALE GENOMIC DNA]</scope>
    <source>
        <strain evidence="3 4">ATCC 29453</strain>
    </source>
</reference>
<dbReference type="eggNOG" id="COG1393">
    <property type="taxonomic scope" value="Bacteria"/>
</dbReference>
<evidence type="ECO:0000313" key="3">
    <source>
        <dbReference type="EMBL" id="EFG31620.1"/>
    </source>
</evidence>
<keyword evidence="4" id="KW-1185">Reference proteome</keyword>
<proteinExistence type="inferred from homology"/>